<gene>
    <name evidence="2" type="ORF">CLUP02_15249</name>
</gene>
<dbReference type="AlphaFoldDB" id="A0A9Q8T6B5"/>
<reference evidence="2" key="1">
    <citation type="journal article" date="2021" name="Mol. Plant Microbe Interact.">
        <title>Complete Genome Sequence of the Plant-Pathogenic Fungus Colletotrichum lupini.</title>
        <authorList>
            <person name="Baroncelli R."/>
            <person name="Pensec F."/>
            <person name="Da Lio D."/>
            <person name="Boufleur T."/>
            <person name="Vicente I."/>
            <person name="Sarrocco S."/>
            <person name="Picot A."/>
            <person name="Baraldi E."/>
            <person name="Sukno S."/>
            <person name="Thon M."/>
            <person name="Le Floch G."/>
        </authorList>
    </citation>
    <scope>NUCLEOTIDE SEQUENCE</scope>
    <source>
        <strain evidence="2">IMI 504893</strain>
    </source>
</reference>
<feature type="compositionally biased region" description="Polar residues" evidence="1">
    <location>
        <begin position="535"/>
        <end position="555"/>
    </location>
</feature>
<proteinExistence type="predicted"/>
<organism evidence="2 3">
    <name type="scientific">Colletotrichum lupini</name>
    <dbReference type="NCBI Taxonomy" id="145971"/>
    <lineage>
        <taxon>Eukaryota</taxon>
        <taxon>Fungi</taxon>
        <taxon>Dikarya</taxon>
        <taxon>Ascomycota</taxon>
        <taxon>Pezizomycotina</taxon>
        <taxon>Sordariomycetes</taxon>
        <taxon>Hypocreomycetidae</taxon>
        <taxon>Glomerellales</taxon>
        <taxon>Glomerellaceae</taxon>
        <taxon>Colletotrichum</taxon>
        <taxon>Colletotrichum acutatum species complex</taxon>
    </lineage>
</organism>
<evidence type="ECO:0000256" key="1">
    <source>
        <dbReference type="SAM" id="MobiDB-lite"/>
    </source>
</evidence>
<protein>
    <submittedName>
        <fullName evidence="2">Uncharacterized protein</fullName>
    </submittedName>
</protein>
<evidence type="ECO:0000313" key="2">
    <source>
        <dbReference type="EMBL" id="UQC89718.1"/>
    </source>
</evidence>
<accession>A0A9Q8T6B5</accession>
<name>A0A9Q8T6B5_9PEZI</name>
<feature type="region of interest" description="Disordered" evidence="1">
    <location>
        <begin position="527"/>
        <end position="572"/>
    </location>
</feature>
<dbReference type="GeneID" id="73349183"/>
<sequence>MDQALNGDGTRREGATKRFGGVDFLLWRLGPLPSLGLCEETLTLGGKRKEVKAHQQKRKLPTSRPSPICRKAIRVTFSPMRKRDYQRPVSCGRSAQRLGYMLCIPNNRYGVRTAPSYLATYWLPLLFTITWEATATGIGLPSSAMDQTANALPIHSRSWPSNPLLSLVPTPFSPHSNLSPPVAPWAVAASRNFPLSWAYGVLCCYRCFLINICSEHFLTMFRPEYLGSKRLDAGRFYGYIWREGKTGTKPSYHPFLFSNFHCSRLRSDEEDWEHECNGFHHEGTIPLSPALSGQCGNGGKPAVGNTSSSSLINLHTTWSSLSKLYYRDGWPVRAICCHPIFDNASDGRSSQIAQHVNNKTEETHQLQTLVTALTVSRLSTRVSTHFVLHTQFLSFFKTPRRLTVSTDTNTYTPSKPFPLIHPLRLWATAHKLAGAGRPKSARWTTAPTIERSIRKRATICTTRLIMFARRLSVGVVAFSPPGLCRYMCPQIMTMTLALPFKFQQNNDASVKLRASIIVSPRTELHKLTEHKHGEITTTSRMSQPSDTWGKSSATPSLPDPETASATGDTSPLRRIVPKDERAVWTIYPMTARLHSNSIISQLGRQSAAPSSRLERSKLRVRIVQHSSPIIMPIIIVLLAGPSAEFGIPAPAVTENSLNPKSKHFEDLYPLVPFSLPIACYNTRQQTMEQFGSEIKSRLRVSTLKVYIHTARGYEAQLGCAARGAVGEDDPLHRQFRTWQSHTECPRILPQSRFNRARQLQAFATVWTALKDPSVHVAAESEATTPSHWLCVGSSSKATSYHASFFKNVSLKYLVHFTAQSVLIAVSEENFKGSGSVVELRNGGRRQLLAERRPRDDMQQSFFDCCGLAVIAFYAAKRKSMLIE</sequence>
<dbReference type="KEGG" id="clup:CLUP02_15249"/>
<dbReference type="EMBL" id="CP019480">
    <property type="protein sequence ID" value="UQC89718.1"/>
    <property type="molecule type" value="Genomic_DNA"/>
</dbReference>
<dbReference type="Proteomes" id="UP000830671">
    <property type="component" value="Chromosome 8"/>
</dbReference>
<evidence type="ECO:0000313" key="3">
    <source>
        <dbReference type="Proteomes" id="UP000830671"/>
    </source>
</evidence>
<dbReference type="RefSeq" id="XP_049151319.1">
    <property type="nucleotide sequence ID" value="XM_049294173.1"/>
</dbReference>
<keyword evidence="3" id="KW-1185">Reference proteome</keyword>